<accession>A0A124E3G1</accession>
<reference evidence="4" key="1">
    <citation type="journal article" date="2016" name="Genome Announc.">
        <title>Draft Genome Sequences of Five Rapidly Growing Mycobacterium Species, M. thermoresistibile, M. fortuitum subsp. acetamidolyticum, M. canariasense, M. brisbanense, and M. novocastrense.</title>
        <authorList>
            <person name="Katahira K."/>
            <person name="Ogura Y."/>
            <person name="Gotoh Y."/>
            <person name="Hayashi T."/>
        </authorList>
    </citation>
    <scope>NUCLEOTIDE SEQUENCE [LARGE SCALE GENOMIC DNA]</scope>
    <source>
        <strain evidence="4">JCM15298</strain>
    </source>
</reference>
<dbReference type="STRING" id="228230.RMCC_6823"/>
<sequence>MAHSQPESNAAAVAGDERPLLLRGAHVVTMTPGRPDWETLDVLVEGQRITEIGPSLPAENTRVLDMSGRIIIPGLVNAHLHTWQTALRFLGADWTLPEYLANAHGGVGHHYRPDDLFRGTLAGALNQMDHGVTTIGDWSHNCLTPEHADAAIEGLTGTGIRAVFLHGTPYGLRDRPQDVREIDRLLSGPIANTDLVSLGLAIKGPQLSKPEVAVADFRTGAERNLIVSMHQSAGSPGPGWQAITEAGLWGPLVNIVHGTGLGTGHVEALLAQGVTFTSTPENELGQGHTTTLPDRLLALGAAPSLGTDTETATPADVLFVARMLLALQRGVGHDAAVASTGLGATTIPVTAKQALSWATVEGARALGLADRIGQIAAGMYADLVVIDARALNLWPMHDAAAAALYAHPGNIEAVMVGGVWRKRDGRLTHGGLDAVKDELHASGQRLAHQLKFPSMVGKVRQRVVRRVVNRQLRQQVR</sequence>
<dbReference type="Gene3D" id="2.30.40.10">
    <property type="entry name" value="Urease, subunit C, domain 1"/>
    <property type="match status" value="1"/>
</dbReference>
<dbReference type="InterPro" id="IPR011059">
    <property type="entry name" value="Metal-dep_hydrolase_composite"/>
</dbReference>
<dbReference type="RefSeq" id="WP_084395566.1">
    <property type="nucleotide sequence ID" value="NZ_BCSY01000137.1"/>
</dbReference>
<dbReference type="InterPro" id="IPR032466">
    <property type="entry name" value="Metal_Hydrolase"/>
</dbReference>
<proteinExistence type="predicted"/>
<feature type="domain" description="Amidohydrolase-related" evidence="2">
    <location>
        <begin position="70"/>
        <end position="420"/>
    </location>
</feature>
<keyword evidence="1 3" id="KW-0378">Hydrolase</keyword>
<keyword evidence="4" id="KW-1185">Reference proteome</keyword>
<dbReference type="PANTHER" id="PTHR43794:SF11">
    <property type="entry name" value="AMIDOHYDROLASE-RELATED DOMAIN-CONTAINING PROTEIN"/>
    <property type="match status" value="1"/>
</dbReference>
<evidence type="ECO:0000256" key="1">
    <source>
        <dbReference type="ARBA" id="ARBA00022801"/>
    </source>
</evidence>
<dbReference type="InterPro" id="IPR050287">
    <property type="entry name" value="MTA/SAH_deaminase"/>
</dbReference>
<dbReference type="Proteomes" id="UP000069443">
    <property type="component" value="Unassembled WGS sequence"/>
</dbReference>
<dbReference type="SUPFAM" id="SSF51556">
    <property type="entry name" value="Metallo-dependent hydrolases"/>
    <property type="match status" value="1"/>
</dbReference>
<evidence type="ECO:0000313" key="3">
    <source>
        <dbReference type="EMBL" id="GAS99858.1"/>
    </source>
</evidence>
<dbReference type="InterPro" id="IPR006680">
    <property type="entry name" value="Amidohydro-rel"/>
</dbReference>
<evidence type="ECO:0000313" key="4">
    <source>
        <dbReference type="Proteomes" id="UP000069443"/>
    </source>
</evidence>
<dbReference type="EMBL" id="BCSY01000137">
    <property type="protein sequence ID" value="GAS99858.1"/>
    <property type="molecule type" value="Genomic_DNA"/>
</dbReference>
<evidence type="ECO:0000259" key="2">
    <source>
        <dbReference type="Pfam" id="PF01979"/>
    </source>
</evidence>
<dbReference type="Pfam" id="PF01979">
    <property type="entry name" value="Amidohydro_1"/>
    <property type="match status" value="1"/>
</dbReference>
<organism evidence="3 4">
    <name type="scientific">Mycolicibacterium canariasense</name>
    <name type="common">Mycobacterium canariasense</name>
    <dbReference type="NCBI Taxonomy" id="228230"/>
    <lineage>
        <taxon>Bacteria</taxon>
        <taxon>Bacillati</taxon>
        <taxon>Actinomycetota</taxon>
        <taxon>Actinomycetes</taxon>
        <taxon>Mycobacteriales</taxon>
        <taxon>Mycobacteriaceae</taxon>
        <taxon>Mycolicibacterium</taxon>
    </lineage>
</organism>
<comment type="caution">
    <text evidence="3">The sequence shown here is derived from an EMBL/GenBank/DDBJ whole genome shotgun (WGS) entry which is preliminary data.</text>
</comment>
<dbReference type="GO" id="GO:0016810">
    <property type="term" value="F:hydrolase activity, acting on carbon-nitrogen (but not peptide) bonds"/>
    <property type="evidence" value="ECO:0007669"/>
    <property type="project" value="InterPro"/>
</dbReference>
<dbReference type="NCBIfam" id="NF006056">
    <property type="entry name" value="PRK08204.1"/>
    <property type="match status" value="1"/>
</dbReference>
<dbReference type="PANTHER" id="PTHR43794">
    <property type="entry name" value="AMINOHYDROLASE SSNA-RELATED"/>
    <property type="match status" value="1"/>
</dbReference>
<dbReference type="SUPFAM" id="SSF51338">
    <property type="entry name" value="Composite domain of metallo-dependent hydrolases"/>
    <property type="match status" value="1"/>
</dbReference>
<dbReference type="Gene3D" id="3.20.20.140">
    <property type="entry name" value="Metal-dependent hydrolases"/>
    <property type="match status" value="1"/>
</dbReference>
<protein>
    <submittedName>
        <fullName evidence="3">Amidohydrolase family protein</fullName>
    </submittedName>
</protein>
<dbReference type="OrthoDB" id="3189065at2"/>
<dbReference type="AlphaFoldDB" id="A0A124E3G1"/>
<gene>
    <name evidence="3" type="ORF">RMCC_6823</name>
</gene>
<reference evidence="4" key="2">
    <citation type="submission" date="2016-02" db="EMBL/GenBank/DDBJ databases">
        <title>Draft genome sequence of five rapidly growing Mycobacterium species.</title>
        <authorList>
            <person name="Katahira K."/>
            <person name="Gotou Y."/>
            <person name="Iida K."/>
            <person name="Ogura Y."/>
            <person name="Hayashi T."/>
        </authorList>
    </citation>
    <scope>NUCLEOTIDE SEQUENCE [LARGE SCALE GENOMIC DNA]</scope>
    <source>
        <strain evidence="4">JCM15298</strain>
    </source>
</reference>
<name>A0A124E3G1_MYCCR</name>